<keyword evidence="2" id="KW-1185">Reference proteome</keyword>
<dbReference type="EMBL" id="OZ021738">
    <property type="protein sequence ID" value="CAK9319706.1"/>
    <property type="molecule type" value="Genomic_DNA"/>
</dbReference>
<sequence length="124" mass="14173">MVISSQSSFPLRIKTDGSPTTRWLMNTSKMQERPRCNSRTKREVYATLNLINAVLAPSPRLELKAHAFLYLRHLKVVANMLQDLFSFKIIHGDSAGSNGSSQQLFKHRVKLLGSSESPRRWENF</sequence>
<reference evidence="1 2" key="1">
    <citation type="submission" date="2024-03" db="EMBL/GenBank/DDBJ databases">
        <authorList>
            <person name="Gkanogiannis A."/>
            <person name="Becerra Lopez-Lavalle L."/>
        </authorList>
    </citation>
    <scope>NUCLEOTIDE SEQUENCE [LARGE SCALE GENOMIC DNA]</scope>
</reference>
<evidence type="ECO:0000313" key="1">
    <source>
        <dbReference type="EMBL" id="CAK9319706.1"/>
    </source>
</evidence>
<proteinExistence type="predicted"/>
<organism evidence="1 2">
    <name type="scientific">Citrullus colocynthis</name>
    <name type="common">colocynth</name>
    <dbReference type="NCBI Taxonomy" id="252529"/>
    <lineage>
        <taxon>Eukaryota</taxon>
        <taxon>Viridiplantae</taxon>
        <taxon>Streptophyta</taxon>
        <taxon>Embryophyta</taxon>
        <taxon>Tracheophyta</taxon>
        <taxon>Spermatophyta</taxon>
        <taxon>Magnoliopsida</taxon>
        <taxon>eudicotyledons</taxon>
        <taxon>Gunneridae</taxon>
        <taxon>Pentapetalae</taxon>
        <taxon>rosids</taxon>
        <taxon>fabids</taxon>
        <taxon>Cucurbitales</taxon>
        <taxon>Cucurbitaceae</taxon>
        <taxon>Benincaseae</taxon>
        <taxon>Citrullus</taxon>
    </lineage>
</organism>
<name>A0ABP0YJF5_9ROSI</name>
<protein>
    <submittedName>
        <fullName evidence="1">Uncharacterized protein</fullName>
    </submittedName>
</protein>
<dbReference type="Proteomes" id="UP001642487">
    <property type="component" value="Chromosome 4"/>
</dbReference>
<evidence type="ECO:0000313" key="2">
    <source>
        <dbReference type="Proteomes" id="UP001642487"/>
    </source>
</evidence>
<gene>
    <name evidence="1" type="ORF">CITCOLO1_LOCUS11723</name>
</gene>
<accession>A0ABP0YJF5</accession>